<dbReference type="PANTHER" id="PTHR12626:SF2">
    <property type="entry name" value="MA3 DOMAIN-CONTAINING TRANSLATION REGULATORY FACTOR 2"/>
    <property type="match status" value="1"/>
</dbReference>
<feature type="domain" description="MI" evidence="7">
    <location>
        <begin position="121"/>
        <end position="242"/>
    </location>
</feature>
<evidence type="ECO:0000256" key="4">
    <source>
        <dbReference type="ARBA" id="ARBA00022737"/>
    </source>
</evidence>
<feature type="domain" description="MI" evidence="7">
    <location>
        <begin position="1"/>
        <end position="78"/>
    </location>
</feature>
<name>A0A843WEF9_COLES</name>
<gene>
    <name evidence="8" type="ORF">Taro_041458</name>
</gene>
<accession>A0A843WEF9</accession>
<reference evidence="8" key="1">
    <citation type="submission" date="2017-07" db="EMBL/GenBank/DDBJ databases">
        <title>Taro Niue Genome Assembly and Annotation.</title>
        <authorList>
            <person name="Atibalentja N."/>
            <person name="Keating K."/>
            <person name="Fields C.J."/>
        </authorList>
    </citation>
    <scope>NUCLEOTIDE SEQUENCE</scope>
    <source>
        <strain evidence="8">Niue_2</strain>
        <tissue evidence="8">Leaf</tissue>
    </source>
</reference>
<dbReference type="GO" id="GO:0006417">
    <property type="term" value="P:regulation of translation"/>
    <property type="evidence" value="ECO:0007669"/>
    <property type="project" value="UniProtKB-KW"/>
</dbReference>
<evidence type="ECO:0000256" key="2">
    <source>
        <dbReference type="ARBA" id="ARBA00005497"/>
    </source>
</evidence>
<protein>
    <recommendedName>
        <fullName evidence="7">MI domain-containing protein</fullName>
    </recommendedName>
</protein>
<evidence type="ECO:0000256" key="3">
    <source>
        <dbReference type="ARBA" id="ARBA00022490"/>
    </source>
</evidence>
<comment type="caution">
    <text evidence="8">The sequence shown here is derived from an EMBL/GenBank/DDBJ whole genome shotgun (WGS) entry which is preliminary data.</text>
</comment>
<dbReference type="Pfam" id="PF02847">
    <property type="entry name" value="MA3"/>
    <property type="match status" value="4"/>
</dbReference>
<keyword evidence="5" id="KW-0810">Translation regulation</keyword>
<keyword evidence="6" id="KW-0539">Nucleus</keyword>
<dbReference type="SMART" id="SM00544">
    <property type="entry name" value="MA3"/>
    <property type="match status" value="4"/>
</dbReference>
<proteinExistence type="inferred from homology"/>
<feature type="domain" description="MI" evidence="7">
    <location>
        <begin position="423"/>
        <end position="542"/>
    </location>
</feature>
<dbReference type="Proteomes" id="UP000652761">
    <property type="component" value="Unassembled WGS sequence"/>
</dbReference>
<keyword evidence="4" id="KW-0677">Repeat</keyword>
<dbReference type="PROSITE" id="PS51366">
    <property type="entry name" value="MI"/>
    <property type="match status" value="4"/>
</dbReference>
<keyword evidence="3" id="KW-0963">Cytoplasm</keyword>
<dbReference type="PANTHER" id="PTHR12626">
    <property type="entry name" value="PROGRAMMED CELL DEATH 4"/>
    <property type="match status" value="1"/>
</dbReference>
<evidence type="ECO:0000313" key="8">
    <source>
        <dbReference type="EMBL" id="MQM08602.1"/>
    </source>
</evidence>
<dbReference type="OrthoDB" id="414546at2759"/>
<comment type="similarity">
    <text evidence="2">Belongs to the PDCD4 family.</text>
</comment>
<evidence type="ECO:0000256" key="5">
    <source>
        <dbReference type="ARBA" id="ARBA00022845"/>
    </source>
</evidence>
<dbReference type="Gene3D" id="1.25.40.180">
    <property type="match status" value="4"/>
</dbReference>
<keyword evidence="9" id="KW-1185">Reference proteome</keyword>
<dbReference type="SUPFAM" id="SSF48371">
    <property type="entry name" value="ARM repeat"/>
    <property type="match status" value="4"/>
</dbReference>
<dbReference type="InterPro" id="IPR003891">
    <property type="entry name" value="Initiation_fac_eIF4g_MI"/>
</dbReference>
<comment type="subcellular location">
    <subcellularLocation>
        <location evidence="1">Cytoplasm</location>
    </subcellularLocation>
</comment>
<organism evidence="8 9">
    <name type="scientific">Colocasia esculenta</name>
    <name type="common">Wild taro</name>
    <name type="synonym">Arum esculentum</name>
    <dbReference type="NCBI Taxonomy" id="4460"/>
    <lineage>
        <taxon>Eukaryota</taxon>
        <taxon>Viridiplantae</taxon>
        <taxon>Streptophyta</taxon>
        <taxon>Embryophyta</taxon>
        <taxon>Tracheophyta</taxon>
        <taxon>Spermatophyta</taxon>
        <taxon>Magnoliopsida</taxon>
        <taxon>Liliopsida</taxon>
        <taxon>Araceae</taxon>
        <taxon>Aroideae</taxon>
        <taxon>Colocasieae</taxon>
        <taxon>Colocasia</taxon>
    </lineage>
</organism>
<dbReference type="GO" id="GO:0005737">
    <property type="term" value="C:cytoplasm"/>
    <property type="evidence" value="ECO:0007669"/>
    <property type="project" value="UniProtKB-SubCell"/>
</dbReference>
<feature type="domain" description="MI" evidence="7">
    <location>
        <begin position="255"/>
        <end position="376"/>
    </location>
</feature>
<evidence type="ECO:0000259" key="7">
    <source>
        <dbReference type="PROSITE" id="PS51366"/>
    </source>
</evidence>
<sequence length="557" mass="61922">MAMDGHDKEKEMAAVLLSMFYADVIDPPQVYKGFSKLVESCDDLYVDIPDVVDILALFIARAVVDDILPPVFLTRHAASLPEDSKGIEAIKRAEKSYLSAPLHAEIVLRRWSGSKTTTVEDVKSRIKDLLVEYVTSGDRLEACRCIKELKVPFFHHEIVKRALIVAMEQRGAKGPILDLLKHAAEEGLINASQMTKGFNRLIDGVDDLCLDIPNAREQLQSLISKAASEGWLCTSSLKSLHLRKAKQLEDDTTRLFKMKAVSMIQEYFLTGDILELISDLELENISSCSQLNAIFVKKLITMAMDRKNREKEMASMLLASLPFSADDILHGFLLLVESAEDTALDIPGIVENLAMFLARAVVDEVLAPLHLEEIGHQCEGESSIGSKVLKMAHSLLGSRLAGERILRCWGGGGSSKTGWEIEDIKDKIGRLLEEYDSGGDVHEACRCIKELGMPFFHHEVVKKALVTLMERKNDRLWGLLKECFSVGLITTNQMVKGFERVADCIDDLALDLPDVGKQFAHYVELAKSEGWIDSSFSFASSEHHRENGVPQGDLISP</sequence>
<evidence type="ECO:0000313" key="9">
    <source>
        <dbReference type="Proteomes" id="UP000652761"/>
    </source>
</evidence>
<dbReference type="EMBL" id="NMUH01004158">
    <property type="protein sequence ID" value="MQM08602.1"/>
    <property type="molecule type" value="Genomic_DNA"/>
</dbReference>
<evidence type="ECO:0000256" key="6">
    <source>
        <dbReference type="ARBA" id="ARBA00023242"/>
    </source>
</evidence>
<dbReference type="AlphaFoldDB" id="A0A843WEF9"/>
<evidence type="ECO:0000256" key="1">
    <source>
        <dbReference type="ARBA" id="ARBA00004496"/>
    </source>
</evidence>
<dbReference type="GO" id="GO:0045892">
    <property type="term" value="P:negative regulation of DNA-templated transcription"/>
    <property type="evidence" value="ECO:0007669"/>
    <property type="project" value="InterPro"/>
</dbReference>
<dbReference type="InterPro" id="IPR016024">
    <property type="entry name" value="ARM-type_fold"/>
</dbReference>
<dbReference type="InterPro" id="IPR039778">
    <property type="entry name" value="PDCD4"/>
</dbReference>